<organism evidence="2 3">
    <name type="scientific">Ascodesmis nigricans</name>
    <dbReference type="NCBI Taxonomy" id="341454"/>
    <lineage>
        <taxon>Eukaryota</taxon>
        <taxon>Fungi</taxon>
        <taxon>Dikarya</taxon>
        <taxon>Ascomycota</taxon>
        <taxon>Pezizomycotina</taxon>
        <taxon>Pezizomycetes</taxon>
        <taxon>Pezizales</taxon>
        <taxon>Ascodesmidaceae</taxon>
        <taxon>Ascodesmis</taxon>
    </lineage>
</organism>
<reference evidence="2 3" key="1">
    <citation type="submission" date="2019-04" db="EMBL/GenBank/DDBJ databases">
        <title>Comparative genomics and transcriptomics to analyze fruiting body development in filamentous ascomycetes.</title>
        <authorList>
            <consortium name="DOE Joint Genome Institute"/>
            <person name="Lutkenhaus R."/>
            <person name="Traeger S."/>
            <person name="Breuer J."/>
            <person name="Kuo A."/>
            <person name="Lipzen A."/>
            <person name="Pangilinan J."/>
            <person name="Dilworth D."/>
            <person name="Sandor L."/>
            <person name="Poggeler S."/>
            <person name="Barry K."/>
            <person name="Grigoriev I.V."/>
            <person name="Nowrousian M."/>
        </authorList>
    </citation>
    <scope>NUCLEOTIDE SEQUENCE [LARGE SCALE GENOMIC DNA]</scope>
    <source>
        <strain evidence="2 3">CBS 389.68</strain>
    </source>
</reference>
<dbReference type="InParanoid" id="A0A4S2MM08"/>
<feature type="region of interest" description="Disordered" evidence="1">
    <location>
        <begin position="48"/>
        <end position="72"/>
    </location>
</feature>
<dbReference type="AlphaFoldDB" id="A0A4S2MM08"/>
<protein>
    <submittedName>
        <fullName evidence="2">Uncharacterized protein</fullName>
    </submittedName>
</protein>
<evidence type="ECO:0000313" key="2">
    <source>
        <dbReference type="EMBL" id="TGZ78013.1"/>
    </source>
</evidence>
<proteinExistence type="predicted"/>
<dbReference type="Proteomes" id="UP000298138">
    <property type="component" value="Unassembled WGS sequence"/>
</dbReference>
<feature type="compositionally biased region" description="Basic and acidic residues" evidence="1">
    <location>
        <begin position="48"/>
        <end position="60"/>
    </location>
</feature>
<name>A0A4S2MM08_9PEZI</name>
<accession>A0A4S2MM08</accession>
<evidence type="ECO:0000313" key="3">
    <source>
        <dbReference type="Proteomes" id="UP000298138"/>
    </source>
</evidence>
<evidence type="ECO:0000256" key="1">
    <source>
        <dbReference type="SAM" id="MobiDB-lite"/>
    </source>
</evidence>
<sequence length="112" mass="12774">MNRIGLTSYGMTSDAHRQISVPHVKSISDIAQMARSIPKPIYNLHKSDRHISMDNRRADTGKPMLSNRQSNGAFSLNENTECRCRWIFPSPNELNTRTQPLRIIKTILDPNV</sequence>
<keyword evidence="3" id="KW-1185">Reference proteome</keyword>
<dbReference type="EMBL" id="ML220146">
    <property type="protein sequence ID" value="TGZ78013.1"/>
    <property type="molecule type" value="Genomic_DNA"/>
</dbReference>
<gene>
    <name evidence="2" type="ORF">EX30DRAFT_170716</name>
</gene>